<dbReference type="EMBL" id="CP035467">
    <property type="protein sequence ID" value="QCW83622.1"/>
    <property type="molecule type" value="Genomic_DNA"/>
</dbReference>
<protein>
    <submittedName>
        <fullName evidence="3">DUF4405 domain-containing protein</fullName>
    </submittedName>
</protein>
<evidence type="ECO:0000313" key="4">
    <source>
        <dbReference type="Proteomes" id="UP000305881"/>
    </source>
</evidence>
<keyword evidence="4" id="KW-1185">Reference proteome</keyword>
<dbReference type="InterPro" id="IPR025517">
    <property type="entry name" value="DUF4405"/>
</dbReference>
<dbReference type="Pfam" id="PF14358">
    <property type="entry name" value="DUF4405"/>
    <property type="match status" value="1"/>
</dbReference>
<dbReference type="KEGG" id="mbur:EQU24_16275"/>
<name>A0A4P9UQB8_METBY</name>
<dbReference type="RefSeq" id="WP_017842570.1">
    <property type="nucleotide sequence ID" value="NZ_CP035467.1"/>
</dbReference>
<dbReference type="Proteomes" id="UP000305881">
    <property type="component" value="Chromosome"/>
</dbReference>
<evidence type="ECO:0000259" key="2">
    <source>
        <dbReference type="Pfam" id="PF14358"/>
    </source>
</evidence>
<gene>
    <name evidence="3" type="ORF">EQU24_16275</name>
</gene>
<reference evidence="4" key="1">
    <citation type="journal article" date="2019" name="J. Bacteriol.">
        <title>A Mutagenic Screen Identifies a TonB-Dependent Receptor Required for the Lanthanide Metal Switch in the Type I Methanotroph 'Methylotuvimicrobium buryatense' 5GB1C.</title>
        <authorList>
            <person name="Groom J.D."/>
            <person name="Ford S.M."/>
            <person name="Pesesky M.W."/>
            <person name="Lidstrom M.E."/>
        </authorList>
    </citation>
    <scope>NUCLEOTIDE SEQUENCE [LARGE SCALE GENOMIC DNA]</scope>
    <source>
        <strain evidence="4">5GB1C</strain>
    </source>
</reference>
<keyword evidence="1" id="KW-0812">Transmembrane</keyword>
<sequence>MKRSQLNFIIDIVAFAGFVFLTTTGVLLRYLLPPGSGHFATIWGLDRHQWGTVHYWVSVLFFAILALHLLLHWRWVVGFISGRVTEGSGLRLGLSLVGVLTLIAFAAAPLVAPIEISGASGKQLHAWNNGSLTIRGNMTLVEIAQITGVPVDYLMERLNLPETTNKTAKLGQLSRQYHFTIADVRKAVIDYRK</sequence>
<keyword evidence="1" id="KW-0472">Membrane</keyword>
<dbReference type="OrthoDB" id="5421399at2"/>
<feature type="domain" description="Flavinylation-associated cytochrome" evidence="2">
    <location>
        <begin position="9"/>
        <end position="73"/>
    </location>
</feature>
<organism evidence="3 4">
    <name type="scientific">Methylotuvimicrobium buryatense</name>
    <name type="common">Methylomicrobium buryatense</name>
    <dbReference type="NCBI Taxonomy" id="95641"/>
    <lineage>
        <taxon>Bacteria</taxon>
        <taxon>Pseudomonadati</taxon>
        <taxon>Pseudomonadota</taxon>
        <taxon>Gammaproteobacteria</taxon>
        <taxon>Methylococcales</taxon>
        <taxon>Methylococcaceae</taxon>
        <taxon>Methylotuvimicrobium</taxon>
    </lineage>
</organism>
<dbReference type="AlphaFoldDB" id="A0A4P9UQB8"/>
<feature type="transmembrane region" description="Helical" evidence="1">
    <location>
        <begin position="12"/>
        <end position="32"/>
    </location>
</feature>
<evidence type="ECO:0000313" key="3">
    <source>
        <dbReference type="EMBL" id="QCW83622.1"/>
    </source>
</evidence>
<feature type="transmembrane region" description="Helical" evidence="1">
    <location>
        <begin position="92"/>
        <end position="112"/>
    </location>
</feature>
<accession>A0A4P9UQB8</accession>
<dbReference type="STRING" id="675511.GCA_000341735_04197"/>
<feature type="transmembrane region" description="Helical" evidence="1">
    <location>
        <begin position="52"/>
        <end position="71"/>
    </location>
</feature>
<proteinExistence type="predicted"/>
<evidence type="ECO:0000256" key="1">
    <source>
        <dbReference type="SAM" id="Phobius"/>
    </source>
</evidence>
<keyword evidence="1" id="KW-1133">Transmembrane helix</keyword>